<gene>
    <name evidence="7" type="ORF">BSL78_16600</name>
</gene>
<dbReference type="STRING" id="307972.A0A2G8KEV7"/>
<feature type="compositionally biased region" description="Polar residues" evidence="5">
    <location>
        <begin position="487"/>
        <end position="497"/>
    </location>
</feature>
<evidence type="ECO:0000259" key="6">
    <source>
        <dbReference type="PROSITE" id="PS50600"/>
    </source>
</evidence>
<evidence type="ECO:0000313" key="8">
    <source>
        <dbReference type="Proteomes" id="UP000230750"/>
    </source>
</evidence>
<comment type="similarity">
    <text evidence="1">Belongs to the peptidase C48 family.</text>
</comment>
<dbReference type="Gene3D" id="3.40.395.10">
    <property type="entry name" value="Adenoviral Proteinase, Chain A"/>
    <property type="match status" value="1"/>
</dbReference>
<protein>
    <recommendedName>
        <fullName evidence="6">Ubiquitin-like protease family profile domain-containing protein</fullName>
    </recommendedName>
</protein>
<keyword evidence="8" id="KW-1185">Reference proteome</keyword>
<dbReference type="InterPro" id="IPR003653">
    <property type="entry name" value="Peptidase_C48_C"/>
</dbReference>
<organism evidence="7 8">
    <name type="scientific">Stichopus japonicus</name>
    <name type="common">Sea cucumber</name>
    <dbReference type="NCBI Taxonomy" id="307972"/>
    <lineage>
        <taxon>Eukaryota</taxon>
        <taxon>Metazoa</taxon>
        <taxon>Echinodermata</taxon>
        <taxon>Eleutherozoa</taxon>
        <taxon>Echinozoa</taxon>
        <taxon>Holothuroidea</taxon>
        <taxon>Aspidochirotacea</taxon>
        <taxon>Aspidochirotida</taxon>
        <taxon>Stichopodidae</taxon>
        <taxon>Apostichopus</taxon>
    </lineage>
</organism>
<reference evidence="7 8" key="1">
    <citation type="journal article" date="2017" name="PLoS Biol.">
        <title>The sea cucumber genome provides insights into morphological evolution and visceral regeneration.</title>
        <authorList>
            <person name="Zhang X."/>
            <person name="Sun L."/>
            <person name="Yuan J."/>
            <person name="Sun Y."/>
            <person name="Gao Y."/>
            <person name="Zhang L."/>
            <person name="Li S."/>
            <person name="Dai H."/>
            <person name="Hamel J.F."/>
            <person name="Liu C."/>
            <person name="Yu Y."/>
            <person name="Liu S."/>
            <person name="Lin W."/>
            <person name="Guo K."/>
            <person name="Jin S."/>
            <person name="Xu P."/>
            <person name="Storey K.B."/>
            <person name="Huan P."/>
            <person name="Zhang T."/>
            <person name="Zhou Y."/>
            <person name="Zhang J."/>
            <person name="Lin C."/>
            <person name="Li X."/>
            <person name="Xing L."/>
            <person name="Huo D."/>
            <person name="Sun M."/>
            <person name="Wang L."/>
            <person name="Mercier A."/>
            <person name="Li F."/>
            <person name="Yang H."/>
            <person name="Xiang J."/>
        </authorList>
    </citation>
    <scope>NUCLEOTIDE SEQUENCE [LARGE SCALE GENOMIC DNA]</scope>
    <source>
        <strain evidence="7">Shaxun</strain>
        <tissue evidence="7">Muscle</tissue>
    </source>
</reference>
<proteinExistence type="inferred from homology"/>
<sequence length="781" mass="89151">MLEDTTKVKDGSIKCHRKLRVHLSRLKTPLNDNVKSSKSVSNQSCRVHSPIVKIRKSKCDEIPSCETLSVTTSQSITDDEEHMSTCPTTNSEEYPTLSLTKIPTLYYQGECKPIGAGTLCTEHVQCFSDSGVSVDDSDAKCDHPPKLVRQVCSSHEQSATEADDHCFNWQRCDQQWRSDCMTVRTKQSLDCIGSRKICFADRQSKMRNRRRQKQKKKLSYKQAAYILHKRKRQNHERKVLRTKNLGSTKHDRSAADFQVSLQGKLGKQNPKRTLQVTLKHVKTRKMRLNIPSLKAKEDKTKEKHIREDFEDISPLPKLNVPDRCPGWKEQQRKASMINDDTSSAKSVGINQEISGDQALMKDIEQTGHEISNSMGYLQYSGEKRGKNSIGIIGDRSKMLRDEHQQMPTTADEPSDSPGFRSSVNGTKKKTNDQLPLYHLNQIEKLKAELKRINRKSLDEKSALTRTFPREKNGTDYRHKKLSLILRPSSSTPSSHPCQRSPVKGSTGDHHVQQETEMGTADLQRTPIRSKMDTYGDLVDEDYGGGDDEDDEDDDVIIESITTPKSLKREQITSCMSDILDTRRSSSKAPTPTLKDVCERLISDFGQKIRPWKRYIEEQYGILTSNESAPPSLPVEQDRVLVTVGRYAISQSDISSLQEDAWVNDNIINAYFHLIAETSPFEVLPLSSFFYQVYSKNGFSQVQRWHRKTDIFSKQLILIPIHSRHHWCLVVVDTGVSSITFYDSMRHGGKTYTTKVQSMQRDWVWGSMLSSLTQRQQDFDER</sequence>
<comment type="caution">
    <text evidence="7">The sequence shown here is derived from an EMBL/GenBank/DDBJ whole genome shotgun (WGS) entry which is preliminary data.</text>
</comment>
<dbReference type="PROSITE" id="PS50600">
    <property type="entry name" value="ULP_PROTEASE"/>
    <property type="match status" value="1"/>
</dbReference>
<evidence type="ECO:0000256" key="4">
    <source>
        <dbReference type="ARBA" id="ARBA00022807"/>
    </source>
</evidence>
<dbReference type="GO" id="GO:0016929">
    <property type="term" value="F:deSUMOylase activity"/>
    <property type="evidence" value="ECO:0007669"/>
    <property type="project" value="TreeGrafter"/>
</dbReference>
<feature type="region of interest" description="Disordered" evidence="5">
    <location>
        <begin position="403"/>
        <end position="431"/>
    </location>
</feature>
<dbReference type="GO" id="GO:0016926">
    <property type="term" value="P:protein desumoylation"/>
    <property type="evidence" value="ECO:0007669"/>
    <property type="project" value="TreeGrafter"/>
</dbReference>
<feature type="region of interest" description="Disordered" evidence="5">
    <location>
        <begin position="486"/>
        <end position="536"/>
    </location>
</feature>
<dbReference type="GO" id="GO:0005634">
    <property type="term" value="C:nucleus"/>
    <property type="evidence" value="ECO:0007669"/>
    <property type="project" value="TreeGrafter"/>
</dbReference>
<keyword evidence="3" id="KW-0378">Hydrolase</keyword>
<dbReference type="PANTHER" id="PTHR12606:SF141">
    <property type="entry name" value="GH15225P-RELATED"/>
    <property type="match status" value="1"/>
</dbReference>
<dbReference type="GO" id="GO:0006508">
    <property type="term" value="P:proteolysis"/>
    <property type="evidence" value="ECO:0007669"/>
    <property type="project" value="UniProtKB-KW"/>
</dbReference>
<dbReference type="AlphaFoldDB" id="A0A2G8KEV7"/>
<name>A0A2G8KEV7_STIJA</name>
<dbReference type="EMBL" id="MRZV01000638">
    <property type="protein sequence ID" value="PIK46536.1"/>
    <property type="molecule type" value="Genomic_DNA"/>
</dbReference>
<dbReference type="Proteomes" id="UP000230750">
    <property type="component" value="Unassembled WGS sequence"/>
</dbReference>
<dbReference type="PANTHER" id="PTHR12606">
    <property type="entry name" value="SENTRIN/SUMO-SPECIFIC PROTEASE"/>
    <property type="match status" value="1"/>
</dbReference>
<keyword evidence="4" id="KW-0788">Thiol protease</keyword>
<dbReference type="Pfam" id="PF02902">
    <property type="entry name" value="Peptidase_C48"/>
    <property type="match status" value="1"/>
</dbReference>
<evidence type="ECO:0000256" key="2">
    <source>
        <dbReference type="ARBA" id="ARBA00022670"/>
    </source>
</evidence>
<evidence type="ECO:0000256" key="3">
    <source>
        <dbReference type="ARBA" id="ARBA00022801"/>
    </source>
</evidence>
<evidence type="ECO:0000313" key="7">
    <source>
        <dbReference type="EMBL" id="PIK46536.1"/>
    </source>
</evidence>
<evidence type="ECO:0000256" key="1">
    <source>
        <dbReference type="ARBA" id="ARBA00005234"/>
    </source>
</evidence>
<evidence type="ECO:0000256" key="5">
    <source>
        <dbReference type="SAM" id="MobiDB-lite"/>
    </source>
</evidence>
<accession>A0A2G8KEV7</accession>
<dbReference type="OrthoDB" id="1939479at2759"/>
<feature type="domain" description="Ubiquitin-like protease family profile" evidence="6">
    <location>
        <begin position="646"/>
        <end position="781"/>
    </location>
</feature>
<dbReference type="InterPro" id="IPR038765">
    <property type="entry name" value="Papain-like_cys_pep_sf"/>
</dbReference>
<keyword evidence="2" id="KW-0645">Protease</keyword>
<dbReference type="SUPFAM" id="SSF54001">
    <property type="entry name" value="Cysteine proteinases"/>
    <property type="match status" value="1"/>
</dbReference>